<dbReference type="GO" id="GO:0004521">
    <property type="term" value="F:RNA endonuclease activity"/>
    <property type="evidence" value="ECO:0007669"/>
    <property type="project" value="InterPro"/>
</dbReference>
<evidence type="ECO:0000256" key="1">
    <source>
        <dbReference type="ARBA" id="ARBA00022722"/>
    </source>
</evidence>
<gene>
    <name evidence="5" type="ORF">TRV_04362</name>
</gene>
<organism evidence="5 6">
    <name type="scientific">Trichophyton verrucosum (strain HKI 0517)</name>
    <dbReference type="NCBI Taxonomy" id="663202"/>
    <lineage>
        <taxon>Eukaryota</taxon>
        <taxon>Fungi</taxon>
        <taxon>Dikarya</taxon>
        <taxon>Ascomycota</taxon>
        <taxon>Pezizomycotina</taxon>
        <taxon>Eurotiomycetes</taxon>
        <taxon>Eurotiomycetidae</taxon>
        <taxon>Onygenales</taxon>
        <taxon>Arthrodermataceae</taxon>
        <taxon>Trichophyton</taxon>
    </lineage>
</organism>
<name>D4DB63_TRIVH</name>
<keyword evidence="2" id="KW-0378">Hydrolase</keyword>
<dbReference type="AlphaFoldDB" id="D4DB63"/>
<evidence type="ECO:0000256" key="2">
    <source>
        <dbReference type="ARBA" id="ARBA00022801"/>
    </source>
</evidence>
<dbReference type="RefSeq" id="XP_003021515.1">
    <property type="nucleotide sequence ID" value="XM_003021469.1"/>
</dbReference>
<accession>D4DB63</accession>
<dbReference type="KEGG" id="tve:TRV_04362"/>
<sequence length="104" mass="11959">MKLLSILTFAVAVSAIKCGKTTYTEEQVKLADEAACKHVQEHTKAGKYPHVYKNHEKFKFKGLGGPFYEFPLKKTPYKGDKLPLSYVASREKKKRKRKQKNRAQ</sequence>
<evidence type="ECO:0000313" key="5">
    <source>
        <dbReference type="EMBL" id="EFE40897.1"/>
    </source>
</evidence>
<dbReference type="HOGENOM" id="CLU_111658_2_0_1"/>
<dbReference type="OrthoDB" id="5425539at2759"/>
<feature type="compositionally biased region" description="Basic residues" evidence="3">
    <location>
        <begin position="91"/>
        <end position="104"/>
    </location>
</feature>
<feature type="region of interest" description="Disordered" evidence="3">
    <location>
        <begin position="78"/>
        <end position="104"/>
    </location>
</feature>
<dbReference type="EMBL" id="ACYE01000220">
    <property type="protein sequence ID" value="EFE40897.1"/>
    <property type="molecule type" value="Genomic_DNA"/>
</dbReference>
<reference evidence="6" key="1">
    <citation type="journal article" date="2011" name="Genome Biol.">
        <title>Comparative and functional genomics provide insights into the pathogenicity of dermatophytic fungi.</title>
        <authorList>
            <person name="Burmester A."/>
            <person name="Shelest E."/>
            <person name="Gloeckner G."/>
            <person name="Heddergott C."/>
            <person name="Schindler S."/>
            <person name="Staib P."/>
            <person name="Heidel A."/>
            <person name="Felder M."/>
            <person name="Petzold A."/>
            <person name="Szafranski K."/>
            <person name="Feuermann M."/>
            <person name="Pedruzzi I."/>
            <person name="Priebe S."/>
            <person name="Groth M."/>
            <person name="Winkler R."/>
            <person name="Li W."/>
            <person name="Kniemeyer O."/>
            <person name="Schroeckh V."/>
            <person name="Hertweck C."/>
            <person name="Hube B."/>
            <person name="White T.C."/>
            <person name="Platzer M."/>
            <person name="Guthke R."/>
            <person name="Heitman J."/>
            <person name="Woestemeyer J."/>
            <person name="Zipfel P.F."/>
            <person name="Monod M."/>
            <person name="Brakhage A.A."/>
        </authorList>
    </citation>
    <scope>NUCLEOTIDE SEQUENCE [LARGE SCALE GENOMIC DNA]</scope>
    <source>
        <strain evidence="6">HKI 0517</strain>
    </source>
</reference>
<dbReference type="GO" id="GO:0003723">
    <property type="term" value="F:RNA binding"/>
    <property type="evidence" value="ECO:0007669"/>
    <property type="project" value="InterPro"/>
</dbReference>
<keyword evidence="6" id="KW-1185">Reference proteome</keyword>
<dbReference type="Gene3D" id="3.10.450.30">
    <property type="entry name" value="Microbial ribonucleases"/>
    <property type="match status" value="1"/>
</dbReference>
<dbReference type="SUPFAM" id="SSF53933">
    <property type="entry name" value="Microbial ribonucleases"/>
    <property type="match status" value="1"/>
</dbReference>
<dbReference type="GO" id="GO:0016787">
    <property type="term" value="F:hydrolase activity"/>
    <property type="evidence" value="ECO:0007669"/>
    <property type="project" value="UniProtKB-KW"/>
</dbReference>
<keyword evidence="1" id="KW-0540">Nuclease</keyword>
<proteinExistence type="predicted"/>
<evidence type="ECO:0000313" key="6">
    <source>
        <dbReference type="Proteomes" id="UP000008383"/>
    </source>
</evidence>
<evidence type="ECO:0000256" key="4">
    <source>
        <dbReference type="SAM" id="SignalP"/>
    </source>
</evidence>
<dbReference type="InterPro" id="IPR000026">
    <property type="entry name" value="N1-like"/>
</dbReference>
<dbReference type="InterPro" id="IPR016191">
    <property type="entry name" value="Ribonuclease/ribotoxin"/>
</dbReference>
<dbReference type="Proteomes" id="UP000008383">
    <property type="component" value="Unassembled WGS sequence"/>
</dbReference>
<keyword evidence="4" id="KW-0732">Signal</keyword>
<evidence type="ECO:0000256" key="3">
    <source>
        <dbReference type="SAM" id="MobiDB-lite"/>
    </source>
</evidence>
<dbReference type="GeneID" id="9578476"/>
<feature type="chain" id="PRO_5012203813" evidence="4">
    <location>
        <begin position="16"/>
        <end position="104"/>
    </location>
</feature>
<comment type="caution">
    <text evidence="5">The sequence shown here is derived from an EMBL/GenBank/DDBJ whole genome shotgun (WGS) entry which is preliminary data.</text>
</comment>
<protein>
    <submittedName>
        <fullName evidence="5">Uncharacterized protein</fullName>
    </submittedName>
</protein>
<feature type="signal peptide" evidence="4">
    <location>
        <begin position="1"/>
        <end position="15"/>
    </location>
</feature>
<dbReference type="Pfam" id="PF00545">
    <property type="entry name" value="Ribonuclease"/>
    <property type="match status" value="1"/>
</dbReference>